<accession>A0AAV2RA62</accession>
<dbReference type="EMBL" id="CAXKWB010019255">
    <property type="protein sequence ID" value="CAL4121775.1"/>
    <property type="molecule type" value="Genomic_DNA"/>
</dbReference>
<gene>
    <name evidence="2" type="ORF">MNOR_LOCUS22637</name>
</gene>
<evidence type="ECO:0000313" key="3">
    <source>
        <dbReference type="Proteomes" id="UP001497623"/>
    </source>
</evidence>
<feature type="region of interest" description="Disordered" evidence="1">
    <location>
        <begin position="85"/>
        <end position="105"/>
    </location>
</feature>
<dbReference type="Proteomes" id="UP001497623">
    <property type="component" value="Unassembled WGS sequence"/>
</dbReference>
<keyword evidence="3" id="KW-1185">Reference proteome</keyword>
<reference evidence="2 3" key="1">
    <citation type="submission" date="2024-05" db="EMBL/GenBank/DDBJ databases">
        <authorList>
            <person name="Wallberg A."/>
        </authorList>
    </citation>
    <scope>NUCLEOTIDE SEQUENCE [LARGE SCALE GENOMIC DNA]</scope>
</reference>
<evidence type="ECO:0000256" key="1">
    <source>
        <dbReference type="SAM" id="MobiDB-lite"/>
    </source>
</evidence>
<name>A0AAV2RA62_MEGNR</name>
<organism evidence="2 3">
    <name type="scientific">Meganyctiphanes norvegica</name>
    <name type="common">Northern krill</name>
    <name type="synonym">Thysanopoda norvegica</name>
    <dbReference type="NCBI Taxonomy" id="48144"/>
    <lineage>
        <taxon>Eukaryota</taxon>
        <taxon>Metazoa</taxon>
        <taxon>Ecdysozoa</taxon>
        <taxon>Arthropoda</taxon>
        <taxon>Crustacea</taxon>
        <taxon>Multicrustacea</taxon>
        <taxon>Malacostraca</taxon>
        <taxon>Eumalacostraca</taxon>
        <taxon>Eucarida</taxon>
        <taxon>Euphausiacea</taxon>
        <taxon>Euphausiidae</taxon>
        <taxon>Meganyctiphanes</taxon>
    </lineage>
</organism>
<evidence type="ECO:0000313" key="2">
    <source>
        <dbReference type="EMBL" id="CAL4121775.1"/>
    </source>
</evidence>
<proteinExistence type="predicted"/>
<protein>
    <submittedName>
        <fullName evidence="2">Uncharacterized protein</fullName>
    </submittedName>
</protein>
<dbReference type="AlphaFoldDB" id="A0AAV2RA62"/>
<feature type="compositionally biased region" description="Low complexity" evidence="1">
    <location>
        <begin position="89"/>
        <end position="100"/>
    </location>
</feature>
<sequence length="125" mass="14695">MDKCSYKNHVVWHLQSCLWIWIQQQWSKDHFGALDIQTSSNPIISCFSMDKEISHILNEGQYYYGKHYIDYDGGRSIVSFESDKEIERSSSGSRRQQLQQPVRRWRPDRCGRCRCCRSPQTTSGG</sequence>
<comment type="caution">
    <text evidence="2">The sequence shown here is derived from an EMBL/GenBank/DDBJ whole genome shotgun (WGS) entry which is preliminary data.</text>
</comment>